<name>A0ABS5WHP5_9FLAO</name>
<protein>
    <submittedName>
        <fullName evidence="1">Uncharacterized protein</fullName>
    </submittedName>
</protein>
<dbReference type="RefSeq" id="WP_214612829.1">
    <property type="nucleotide sequence ID" value="NZ_JACATN010000005.1"/>
</dbReference>
<organism evidence="1 2">
    <name type="scientific">Zobellia barbeyronii</name>
    <dbReference type="NCBI Taxonomy" id="2748009"/>
    <lineage>
        <taxon>Bacteria</taxon>
        <taxon>Pseudomonadati</taxon>
        <taxon>Bacteroidota</taxon>
        <taxon>Flavobacteriia</taxon>
        <taxon>Flavobacteriales</taxon>
        <taxon>Flavobacteriaceae</taxon>
        <taxon>Zobellia</taxon>
    </lineage>
</organism>
<accession>A0ABS5WHP5</accession>
<dbReference type="Proteomes" id="UP000740413">
    <property type="component" value="Unassembled WGS sequence"/>
</dbReference>
<evidence type="ECO:0000313" key="1">
    <source>
        <dbReference type="EMBL" id="MBT2162833.1"/>
    </source>
</evidence>
<evidence type="ECO:0000313" key="2">
    <source>
        <dbReference type="Proteomes" id="UP000740413"/>
    </source>
</evidence>
<keyword evidence="2" id="KW-1185">Reference proteome</keyword>
<comment type="caution">
    <text evidence="1">The sequence shown here is derived from an EMBL/GenBank/DDBJ whole genome shotgun (WGS) entry which is preliminary data.</text>
</comment>
<sequence>MENKERYYLALSENKGRFNELDLGETLGFEEEVTMNLIAQLISEHKIEYYENGRCNYRTMKGFRGKNRKVYLY</sequence>
<reference evidence="2" key="2">
    <citation type="submission" date="2023-07" db="EMBL/GenBank/DDBJ databases">
        <title>Zobellia barbeyronii sp. nov., a new marine flavobacterium, isolated from green and red algae.</title>
        <authorList>
            <person name="Nedashkovskaya O.I."/>
            <person name="Otstavnykh N."/>
            <person name="Zhukova N."/>
            <person name="Guzev K."/>
            <person name="Chausova V."/>
            <person name="Tekutyeva L."/>
            <person name="Mikhailov V."/>
            <person name="Isaeva M."/>
        </authorList>
    </citation>
    <scope>NUCLEOTIDE SEQUENCE [LARGE SCALE GENOMIC DNA]</scope>
    <source>
        <strain evidence="2">KMM 6746</strain>
    </source>
</reference>
<proteinExistence type="predicted"/>
<dbReference type="EMBL" id="JACATN010000005">
    <property type="protein sequence ID" value="MBT2162833.1"/>
    <property type="molecule type" value="Genomic_DNA"/>
</dbReference>
<reference evidence="1 2" key="1">
    <citation type="submission" date="2020-06" db="EMBL/GenBank/DDBJ databases">
        <authorList>
            <person name="Isaeva M.P."/>
            <person name="Chernysheva N.Y."/>
        </authorList>
    </citation>
    <scope>NUCLEOTIDE SEQUENCE [LARGE SCALE GENOMIC DNA]</scope>
    <source>
        <strain evidence="1 2">KMM 6746</strain>
    </source>
</reference>
<gene>
    <name evidence="1" type="ORF">HW347_16315</name>
</gene>